<accession>A0A8J2SWC0</accession>
<proteinExistence type="predicted"/>
<sequence>MFRGITEAILLRKKCCYERRARYQDNASSRQDVVLDARDVDVAVRAVALHGEELEVPPKQRRVDLGEGQRVALVGRRAQHVGCTPLERCRPERLAERLVREVVRDLLIISRRGGEGEDAVELGARDAAGRVRDLDHDVRVVVGVGDDDRHLAEGLARRRALHERRARRVPQHIPQDLVEVPRQERDGRALAAAEEPEPRQPALRVPRAPQHFLLHVGDGLDAHVEGRHLAVHQPADRGLRVRAQLRGLRVVERPRAEQLVGLEHAVAVRIQAAERPPEVRALALGREAAGPVLAEQQPQRQPLRVEVREEGVDLVARRRRAVQPAAVVERAEDLGAHGPARLAHLVERVAKFSFALEERRARLPPPRRPLRRRAHLRDLRGRGAVPRDELVEGRQARERRRRAVLEAHGHAREERRQHAVQVRARAAPVRDLARELF</sequence>
<organism evidence="2 3">
    <name type="scientific">Pelagomonas calceolata</name>
    <dbReference type="NCBI Taxonomy" id="35677"/>
    <lineage>
        <taxon>Eukaryota</taxon>
        <taxon>Sar</taxon>
        <taxon>Stramenopiles</taxon>
        <taxon>Ochrophyta</taxon>
        <taxon>Pelagophyceae</taxon>
        <taxon>Pelagomonadales</taxon>
        <taxon>Pelagomonadaceae</taxon>
        <taxon>Pelagomonas</taxon>
    </lineage>
</organism>
<dbReference type="EMBL" id="CAKKNE010000004">
    <property type="protein sequence ID" value="CAH0374549.1"/>
    <property type="molecule type" value="Genomic_DNA"/>
</dbReference>
<dbReference type="AlphaFoldDB" id="A0A8J2SWC0"/>
<dbReference type="Proteomes" id="UP000789595">
    <property type="component" value="Unassembled WGS sequence"/>
</dbReference>
<evidence type="ECO:0000313" key="2">
    <source>
        <dbReference type="EMBL" id="CAH0374549.1"/>
    </source>
</evidence>
<keyword evidence="3" id="KW-1185">Reference proteome</keyword>
<protein>
    <submittedName>
        <fullName evidence="2">Uncharacterized protein</fullName>
    </submittedName>
</protein>
<gene>
    <name evidence="2" type="ORF">PECAL_4P18380</name>
</gene>
<feature type="region of interest" description="Disordered" evidence="1">
    <location>
        <begin position="181"/>
        <end position="201"/>
    </location>
</feature>
<evidence type="ECO:0000256" key="1">
    <source>
        <dbReference type="SAM" id="MobiDB-lite"/>
    </source>
</evidence>
<evidence type="ECO:0000313" key="3">
    <source>
        <dbReference type="Proteomes" id="UP000789595"/>
    </source>
</evidence>
<reference evidence="2" key="1">
    <citation type="submission" date="2021-11" db="EMBL/GenBank/DDBJ databases">
        <authorList>
            <consortium name="Genoscope - CEA"/>
            <person name="William W."/>
        </authorList>
    </citation>
    <scope>NUCLEOTIDE SEQUENCE</scope>
</reference>
<comment type="caution">
    <text evidence="2">The sequence shown here is derived from an EMBL/GenBank/DDBJ whole genome shotgun (WGS) entry which is preliminary data.</text>
</comment>
<name>A0A8J2SWC0_9STRA</name>